<dbReference type="GO" id="GO:0004364">
    <property type="term" value="F:glutathione transferase activity"/>
    <property type="evidence" value="ECO:0007669"/>
    <property type="project" value="TreeGrafter"/>
</dbReference>
<name>A0AAJ7SS40_PETMA</name>
<dbReference type="PROSITE" id="PS50405">
    <property type="entry name" value="GST_CTER"/>
    <property type="match status" value="1"/>
</dbReference>
<dbReference type="AlphaFoldDB" id="A0AAJ7SS40"/>
<dbReference type="InterPro" id="IPR004046">
    <property type="entry name" value="GST_C"/>
</dbReference>
<evidence type="ECO:0000313" key="3">
    <source>
        <dbReference type="Proteomes" id="UP001318040"/>
    </source>
</evidence>
<dbReference type="GO" id="GO:0006559">
    <property type="term" value="P:L-phenylalanine catabolic process"/>
    <property type="evidence" value="ECO:0007669"/>
    <property type="project" value="TreeGrafter"/>
</dbReference>
<dbReference type="InterPro" id="IPR004045">
    <property type="entry name" value="Glutathione_S-Trfase_N"/>
</dbReference>
<protein>
    <submittedName>
        <fullName evidence="4">Glutathione S-transferase A-like</fullName>
    </submittedName>
</protein>
<dbReference type="FunFam" id="3.40.30.10:FF:000221">
    <property type="entry name" value="Glutathione S-transferase rho"/>
    <property type="match status" value="1"/>
</dbReference>
<dbReference type="Pfam" id="PF00043">
    <property type="entry name" value="GST_C"/>
    <property type="match status" value="1"/>
</dbReference>
<organism evidence="3 4">
    <name type="scientific">Petromyzon marinus</name>
    <name type="common">Sea lamprey</name>
    <dbReference type="NCBI Taxonomy" id="7757"/>
    <lineage>
        <taxon>Eukaryota</taxon>
        <taxon>Metazoa</taxon>
        <taxon>Chordata</taxon>
        <taxon>Craniata</taxon>
        <taxon>Vertebrata</taxon>
        <taxon>Cyclostomata</taxon>
        <taxon>Hyperoartia</taxon>
        <taxon>Petromyzontiformes</taxon>
        <taxon>Petromyzontidae</taxon>
        <taxon>Petromyzon</taxon>
    </lineage>
</organism>
<reference evidence="4" key="1">
    <citation type="submission" date="2025-08" db="UniProtKB">
        <authorList>
            <consortium name="RefSeq"/>
        </authorList>
    </citation>
    <scope>IDENTIFICATION</scope>
    <source>
        <tissue evidence="4">Sperm</tissue>
    </source>
</reference>
<dbReference type="RefSeq" id="XP_032804537.1">
    <property type="nucleotide sequence ID" value="XM_032948646.1"/>
</dbReference>
<dbReference type="Proteomes" id="UP001318040">
    <property type="component" value="Chromosome 7"/>
</dbReference>
<sequence length="226" mass="25591">MASDMIVYWGSGSPPCWRILLCLEEKALQGYQQKLLSMEKQEHKSAAVIEINPRGQLPAFRHGEHVINESLGAVLYLENQFKAQGTKLMPEAAAEQAVVLQRMFEVPTLHQKSVSVIMYTWIVPEAERHESAVTRNKQALGEELKLWEGYLAKLGSGSYIAGKNFTLADVVFFPNLAFCFRFGLSYDKYPHLSAYYSLVKERPSVQASWPPHWKESDGAQEVLKDI</sequence>
<dbReference type="PROSITE" id="PS50404">
    <property type="entry name" value="GST_NTER"/>
    <property type="match status" value="1"/>
</dbReference>
<dbReference type="GO" id="GO:0006749">
    <property type="term" value="P:glutathione metabolic process"/>
    <property type="evidence" value="ECO:0007669"/>
    <property type="project" value="TreeGrafter"/>
</dbReference>
<dbReference type="InterPro" id="IPR036249">
    <property type="entry name" value="Thioredoxin-like_sf"/>
</dbReference>
<feature type="domain" description="GST N-terminal" evidence="1">
    <location>
        <begin position="3"/>
        <end position="85"/>
    </location>
</feature>
<dbReference type="KEGG" id="pmrn:116939817"/>
<dbReference type="SFLD" id="SFLDG00358">
    <property type="entry name" value="Main_(cytGST)"/>
    <property type="match status" value="1"/>
</dbReference>
<dbReference type="Gene3D" id="1.20.1050.10">
    <property type="match status" value="1"/>
</dbReference>
<keyword evidence="3" id="KW-1185">Reference proteome</keyword>
<dbReference type="SFLD" id="SFLDS00019">
    <property type="entry name" value="Glutathione_Transferase_(cytos"/>
    <property type="match status" value="1"/>
</dbReference>
<feature type="domain" description="GST C-terminal" evidence="2">
    <location>
        <begin position="92"/>
        <end position="220"/>
    </location>
</feature>
<accession>A0AAJ7SS40</accession>
<evidence type="ECO:0000259" key="1">
    <source>
        <dbReference type="PROSITE" id="PS50404"/>
    </source>
</evidence>
<dbReference type="PANTHER" id="PTHR42673">
    <property type="entry name" value="MALEYLACETOACETATE ISOMERASE"/>
    <property type="match status" value="1"/>
</dbReference>
<dbReference type="Gene3D" id="3.40.30.10">
    <property type="entry name" value="Glutaredoxin"/>
    <property type="match status" value="1"/>
</dbReference>
<dbReference type="SUPFAM" id="SSF52833">
    <property type="entry name" value="Thioredoxin-like"/>
    <property type="match status" value="1"/>
</dbReference>
<dbReference type="SUPFAM" id="SSF47616">
    <property type="entry name" value="GST C-terminal domain-like"/>
    <property type="match status" value="1"/>
</dbReference>
<dbReference type="CDD" id="cd00570">
    <property type="entry name" value="GST_N_family"/>
    <property type="match status" value="1"/>
</dbReference>
<dbReference type="InterPro" id="IPR010987">
    <property type="entry name" value="Glutathione-S-Trfase_C-like"/>
</dbReference>
<proteinExistence type="predicted"/>
<dbReference type="InterPro" id="IPR036282">
    <property type="entry name" value="Glutathione-S-Trfase_C_sf"/>
</dbReference>
<dbReference type="FunFam" id="1.20.1050.10:FF:000046">
    <property type="entry name" value="Glutathione S-transferase rho"/>
    <property type="match status" value="1"/>
</dbReference>
<dbReference type="GeneID" id="116939817"/>
<gene>
    <name evidence="4" type="primary">LOC116939817</name>
</gene>
<dbReference type="Pfam" id="PF13409">
    <property type="entry name" value="GST_N_2"/>
    <property type="match status" value="1"/>
</dbReference>
<dbReference type="GO" id="GO:0016034">
    <property type="term" value="F:maleylacetoacetate isomerase activity"/>
    <property type="evidence" value="ECO:0007669"/>
    <property type="project" value="TreeGrafter"/>
</dbReference>
<evidence type="ECO:0000259" key="2">
    <source>
        <dbReference type="PROSITE" id="PS50405"/>
    </source>
</evidence>
<dbReference type="GO" id="GO:0005739">
    <property type="term" value="C:mitochondrion"/>
    <property type="evidence" value="ECO:0007669"/>
    <property type="project" value="TreeGrafter"/>
</dbReference>
<dbReference type="InterPro" id="IPR040079">
    <property type="entry name" value="Glutathione_S-Trfase"/>
</dbReference>
<dbReference type="PANTHER" id="PTHR42673:SF4">
    <property type="entry name" value="MALEYLACETOACETATE ISOMERASE"/>
    <property type="match status" value="1"/>
</dbReference>
<evidence type="ECO:0000313" key="4">
    <source>
        <dbReference type="RefSeq" id="XP_032804537.1"/>
    </source>
</evidence>